<gene>
    <name evidence="1" type="ORF">L486_05524</name>
</gene>
<keyword evidence="2" id="KW-1185">Reference proteome</keyword>
<dbReference type="EMBL" id="KI669464">
    <property type="protein sequence ID" value="OCF56670.1"/>
    <property type="molecule type" value="Genomic_DNA"/>
</dbReference>
<sequence>MSAENKEPTPQEIVNQIRELEKKGIIKLDSDPKGAVEKIENGSISPSDPRVNGIGKLLSGLPFLGPGDTKMNVERALAEYLKSIKNP</sequence>
<dbReference type="Proteomes" id="UP000092583">
    <property type="component" value="Unassembled WGS sequence"/>
</dbReference>
<name>A0A1B9IMS3_9TREE</name>
<evidence type="ECO:0000313" key="1">
    <source>
        <dbReference type="EMBL" id="OCF56670.1"/>
    </source>
</evidence>
<reference evidence="2" key="2">
    <citation type="submission" date="2013-12" db="EMBL/GenBank/DDBJ databases">
        <title>Evolution of pathogenesis and genome organization in the Tremellales.</title>
        <authorList>
            <person name="Cuomo C."/>
            <person name="Litvintseva A."/>
            <person name="Heitman J."/>
            <person name="Chen Y."/>
            <person name="Sun S."/>
            <person name="Springer D."/>
            <person name="Dromer F."/>
            <person name="Young S."/>
            <person name="Zeng Q."/>
            <person name="Chapman S."/>
            <person name="Gujja S."/>
            <person name="Saif S."/>
            <person name="Birren B."/>
        </authorList>
    </citation>
    <scope>NUCLEOTIDE SEQUENCE [LARGE SCALE GENOMIC DNA]</scope>
    <source>
        <strain evidence="2">CBS 10435</strain>
    </source>
</reference>
<reference evidence="1 2" key="1">
    <citation type="submission" date="2013-07" db="EMBL/GenBank/DDBJ databases">
        <title>The Genome Sequence of Kwoniella mangroviensis CBS10435.</title>
        <authorList>
            <consortium name="The Broad Institute Genome Sequencing Platform"/>
            <person name="Cuomo C."/>
            <person name="Litvintseva A."/>
            <person name="Chen Y."/>
            <person name="Heitman J."/>
            <person name="Sun S."/>
            <person name="Springer D."/>
            <person name="Dromer F."/>
            <person name="Young S.K."/>
            <person name="Zeng Q."/>
            <person name="Gargeya S."/>
            <person name="Fitzgerald M."/>
            <person name="Abouelleil A."/>
            <person name="Alvarado L."/>
            <person name="Berlin A.M."/>
            <person name="Chapman S.B."/>
            <person name="Dewar J."/>
            <person name="Goldberg J."/>
            <person name="Griggs A."/>
            <person name="Gujja S."/>
            <person name="Hansen M."/>
            <person name="Howarth C."/>
            <person name="Imamovic A."/>
            <person name="Larimer J."/>
            <person name="McCowan C."/>
            <person name="Murphy C."/>
            <person name="Pearson M."/>
            <person name="Priest M."/>
            <person name="Roberts A."/>
            <person name="Saif S."/>
            <person name="Shea T."/>
            <person name="Sykes S."/>
            <person name="Wortman J."/>
            <person name="Nusbaum C."/>
            <person name="Birren B."/>
        </authorList>
    </citation>
    <scope>NUCLEOTIDE SEQUENCE [LARGE SCALE GENOMIC DNA]</scope>
    <source>
        <strain evidence="1 2">CBS 10435</strain>
    </source>
</reference>
<protein>
    <submittedName>
        <fullName evidence="1">Uncharacterized protein</fullName>
    </submittedName>
</protein>
<proteinExistence type="predicted"/>
<accession>A0A1B9IMS3</accession>
<dbReference type="AlphaFoldDB" id="A0A1B9IMS3"/>
<evidence type="ECO:0000313" key="2">
    <source>
        <dbReference type="Proteomes" id="UP000092583"/>
    </source>
</evidence>
<organism evidence="1 2">
    <name type="scientific">Kwoniella mangroviensis CBS 10435</name>
    <dbReference type="NCBI Taxonomy" id="1331196"/>
    <lineage>
        <taxon>Eukaryota</taxon>
        <taxon>Fungi</taxon>
        <taxon>Dikarya</taxon>
        <taxon>Basidiomycota</taxon>
        <taxon>Agaricomycotina</taxon>
        <taxon>Tremellomycetes</taxon>
        <taxon>Tremellales</taxon>
        <taxon>Cryptococcaceae</taxon>
        <taxon>Kwoniella</taxon>
    </lineage>
</organism>